<evidence type="ECO:0000313" key="1">
    <source>
        <dbReference type="EMBL" id="MBP1896080.1"/>
    </source>
</evidence>
<dbReference type="InterPro" id="IPR048146">
    <property type="entry name" value="RAxF_45-like"/>
</dbReference>
<gene>
    <name evidence="1" type="ORF">J2Z18_005190</name>
</gene>
<reference evidence="1 2" key="1">
    <citation type="submission" date="2021-03" db="EMBL/GenBank/DDBJ databases">
        <title>Genomic Encyclopedia of Type Strains, Phase IV (KMG-IV): sequencing the most valuable type-strain genomes for metagenomic binning, comparative biology and taxonomic classification.</title>
        <authorList>
            <person name="Goeker M."/>
        </authorList>
    </citation>
    <scope>NUCLEOTIDE SEQUENCE [LARGE SCALE GENOMIC DNA]</scope>
    <source>
        <strain evidence="1 2">DSM 15596</strain>
    </source>
</reference>
<dbReference type="EMBL" id="JAGGKI010000019">
    <property type="protein sequence ID" value="MBP1896080.1"/>
    <property type="molecule type" value="Genomic_DNA"/>
</dbReference>
<evidence type="ECO:0000313" key="2">
    <source>
        <dbReference type="Proteomes" id="UP000706926"/>
    </source>
</evidence>
<dbReference type="Proteomes" id="UP000706926">
    <property type="component" value="Unassembled WGS sequence"/>
</dbReference>
<dbReference type="RefSeq" id="WP_007129489.1">
    <property type="nucleotide sequence ID" value="NZ_BOSA01000004.1"/>
</dbReference>
<comment type="caution">
    <text evidence="1">The sequence shown here is derived from an EMBL/GenBank/DDBJ whole genome shotgun (WGS) entry which is preliminary data.</text>
</comment>
<sequence length="50" mass="5541">MNIEMVNNRISQLPMAMAGIVHAFSDNGRGLSIFKHTEFTIEKSPACLYG</sequence>
<name>A0ABS4FIK6_9BACL</name>
<organism evidence="1 2">
    <name type="scientific">Paenibacillus lactis</name>
    <dbReference type="NCBI Taxonomy" id="228574"/>
    <lineage>
        <taxon>Bacteria</taxon>
        <taxon>Bacillati</taxon>
        <taxon>Bacillota</taxon>
        <taxon>Bacilli</taxon>
        <taxon>Bacillales</taxon>
        <taxon>Paenibacillaceae</taxon>
        <taxon>Paenibacillus</taxon>
    </lineage>
</organism>
<dbReference type="NCBIfam" id="NF041642">
    <property type="entry name" value="RAxF_45"/>
    <property type="match status" value="1"/>
</dbReference>
<protein>
    <submittedName>
        <fullName evidence="1">Uncharacterized protein</fullName>
    </submittedName>
</protein>
<dbReference type="GeneID" id="95407060"/>
<keyword evidence="2" id="KW-1185">Reference proteome</keyword>
<proteinExistence type="predicted"/>
<accession>A0ABS4FIK6</accession>